<dbReference type="GO" id="GO:0005507">
    <property type="term" value="F:copper ion binding"/>
    <property type="evidence" value="ECO:0007669"/>
    <property type="project" value="InterPro"/>
</dbReference>
<dbReference type="SUPFAM" id="SSF49503">
    <property type="entry name" value="Cupredoxins"/>
    <property type="match status" value="2"/>
</dbReference>
<dbReference type="Pfam" id="PF07732">
    <property type="entry name" value="Cu-oxidase_3"/>
    <property type="match status" value="1"/>
</dbReference>
<proteinExistence type="predicted"/>
<keyword evidence="2" id="KW-0560">Oxidoreductase</keyword>
<dbReference type="RefSeq" id="WP_169789357.1">
    <property type="nucleotide sequence ID" value="NZ_BJYZ01000018.1"/>
</dbReference>
<dbReference type="AlphaFoldDB" id="A0A512DTI5"/>
<comment type="caution">
    <text evidence="5">The sequence shown here is derived from an EMBL/GenBank/DDBJ whole genome shotgun (WGS) entry which is preliminary data.</text>
</comment>
<reference evidence="5 6" key="1">
    <citation type="submission" date="2019-07" db="EMBL/GenBank/DDBJ databases">
        <title>Whole genome shotgun sequence of Skermanella aerolata NBRC 106429.</title>
        <authorList>
            <person name="Hosoyama A."/>
            <person name="Uohara A."/>
            <person name="Ohji S."/>
            <person name="Ichikawa N."/>
        </authorList>
    </citation>
    <scope>NUCLEOTIDE SEQUENCE [LARGE SCALE GENOMIC DNA]</scope>
    <source>
        <strain evidence="5 6">NBRC 106429</strain>
    </source>
</reference>
<dbReference type="Gene3D" id="2.60.40.420">
    <property type="entry name" value="Cupredoxins - blue copper proteins"/>
    <property type="match status" value="1"/>
</dbReference>
<evidence type="ECO:0000313" key="6">
    <source>
        <dbReference type="Proteomes" id="UP000321523"/>
    </source>
</evidence>
<evidence type="ECO:0000256" key="3">
    <source>
        <dbReference type="ARBA" id="ARBA00023008"/>
    </source>
</evidence>
<feature type="domain" description="Plastocyanin-like" evidence="4">
    <location>
        <begin position="70"/>
        <end position="159"/>
    </location>
</feature>
<evidence type="ECO:0000259" key="4">
    <source>
        <dbReference type="Pfam" id="PF07732"/>
    </source>
</evidence>
<keyword evidence="1" id="KW-0479">Metal-binding</keyword>
<dbReference type="InterPro" id="IPR008972">
    <property type="entry name" value="Cupredoxin"/>
</dbReference>
<sequence>MTTIYRPISDPLEYDTFGCHPFENDPATPDRTTRQVFFQRQVADWNVDMKDGSQLQFWGFKDPNVSGSDSPWPSKIIRVKQGQIFHCEFKPTKGAHTIHWHGIEPTPMNDGVGHTSFEVKSSYTYQWCAHQAGTYLYHCHKNTVLHFEMGMYGVLIVDPVTASPDSGNPKYLYDPYDRASTTEAPGITVGAPYAAESILVFDDVDPVWHKLDHNAGMCGDDVGLDKFDPRYFLINGVHNGLTQIDRRTTTTTTAGKNVLVRLANASYSRLHVTLDVDAWIVEVDGRPLRTNVAKGAFAKPKLLPKGTRLEVAVAQRYALWIPKIPRGDYRITGNFHHWITNKKHFDGQAVAKIIAT</sequence>
<dbReference type="InterPro" id="IPR045087">
    <property type="entry name" value="Cu-oxidase_fam"/>
</dbReference>
<dbReference type="PANTHER" id="PTHR11709:SF394">
    <property type="entry name" value="FI03373P-RELATED"/>
    <property type="match status" value="1"/>
</dbReference>
<evidence type="ECO:0000313" key="5">
    <source>
        <dbReference type="EMBL" id="GEO39784.1"/>
    </source>
</evidence>
<dbReference type="GO" id="GO:0016491">
    <property type="term" value="F:oxidoreductase activity"/>
    <property type="evidence" value="ECO:0007669"/>
    <property type="project" value="UniProtKB-KW"/>
</dbReference>
<keyword evidence="3" id="KW-0186">Copper</keyword>
<name>A0A512DTI5_9PROT</name>
<dbReference type="PANTHER" id="PTHR11709">
    <property type="entry name" value="MULTI-COPPER OXIDASE"/>
    <property type="match status" value="1"/>
</dbReference>
<gene>
    <name evidence="5" type="ORF">SAE02_39320</name>
</gene>
<keyword evidence="6" id="KW-1185">Reference proteome</keyword>
<organism evidence="5 6">
    <name type="scientific">Skermanella aerolata</name>
    <dbReference type="NCBI Taxonomy" id="393310"/>
    <lineage>
        <taxon>Bacteria</taxon>
        <taxon>Pseudomonadati</taxon>
        <taxon>Pseudomonadota</taxon>
        <taxon>Alphaproteobacteria</taxon>
        <taxon>Rhodospirillales</taxon>
        <taxon>Azospirillaceae</taxon>
        <taxon>Skermanella</taxon>
    </lineage>
</organism>
<accession>A0A512DTI5</accession>
<evidence type="ECO:0000256" key="2">
    <source>
        <dbReference type="ARBA" id="ARBA00023002"/>
    </source>
</evidence>
<protein>
    <recommendedName>
        <fullName evidence="4">Plastocyanin-like domain-containing protein</fullName>
    </recommendedName>
</protein>
<dbReference type="InterPro" id="IPR011707">
    <property type="entry name" value="Cu-oxidase-like_N"/>
</dbReference>
<dbReference type="Proteomes" id="UP000321523">
    <property type="component" value="Unassembled WGS sequence"/>
</dbReference>
<dbReference type="EMBL" id="BJYZ01000018">
    <property type="protein sequence ID" value="GEO39784.1"/>
    <property type="molecule type" value="Genomic_DNA"/>
</dbReference>
<evidence type="ECO:0000256" key="1">
    <source>
        <dbReference type="ARBA" id="ARBA00022723"/>
    </source>
</evidence>